<dbReference type="RefSeq" id="WP_073625890.1">
    <property type="nucleotide sequence ID" value="NZ_FRXO01000001.1"/>
</dbReference>
<dbReference type="OrthoDB" id="9805778at2"/>
<evidence type="ECO:0000259" key="9">
    <source>
        <dbReference type="PROSITE" id="PS50928"/>
    </source>
</evidence>
<feature type="transmembrane region" description="Helical" evidence="7">
    <location>
        <begin position="98"/>
        <end position="119"/>
    </location>
</feature>
<gene>
    <name evidence="10" type="ORF">SAMN02745172_00881</name>
</gene>
<sequence>MSAASTIPASGPARPRPTAPVRKAVPSWRSARVTPYWLLAPAVIVTAVIVFLPMAQAVVTSFYDLVLFRPNASRFVGFGNYVKLWADPVFWVALWNTVIWIGLTVPLQMGLGLVTAILLNREFPWRGLARALVIIPWALPSVVIALMWRWIYDPNTGVLNDLLVYLSVVQSAVPWLADPHVALYAIIATLTWQGFPFFAVMILAGLQGIPRSQYEAAALDGASAWRQFRHVTLPGIMPVLATAGLLRVIWVANSMDVIFVMTGGGPGYSTHTLPLYAFIKARQNLDFGYGSALAVTFTILLGAFVAVYLARTMREVEK</sequence>
<keyword evidence="10" id="KW-0762">Sugar transport</keyword>
<feature type="domain" description="ABC transmembrane type-1" evidence="9">
    <location>
        <begin position="94"/>
        <end position="310"/>
    </location>
</feature>
<feature type="transmembrane region" description="Helical" evidence="7">
    <location>
        <begin position="287"/>
        <end position="310"/>
    </location>
</feature>
<evidence type="ECO:0000256" key="8">
    <source>
        <dbReference type="SAM" id="MobiDB-lite"/>
    </source>
</evidence>
<dbReference type="GO" id="GO:0005886">
    <property type="term" value="C:plasma membrane"/>
    <property type="evidence" value="ECO:0007669"/>
    <property type="project" value="UniProtKB-SubCell"/>
</dbReference>
<evidence type="ECO:0000256" key="1">
    <source>
        <dbReference type="ARBA" id="ARBA00004651"/>
    </source>
</evidence>
<keyword evidence="3" id="KW-1003">Cell membrane</keyword>
<accession>A0A1M7Z9Z7</accession>
<dbReference type="EMBL" id="FRXO01000001">
    <property type="protein sequence ID" value="SHO61748.1"/>
    <property type="molecule type" value="Genomic_DNA"/>
</dbReference>
<dbReference type="Gene3D" id="1.10.3720.10">
    <property type="entry name" value="MetI-like"/>
    <property type="match status" value="1"/>
</dbReference>
<keyword evidence="4 7" id="KW-0812">Transmembrane</keyword>
<feature type="transmembrane region" description="Helical" evidence="7">
    <location>
        <begin position="231"/>
        <end position="252"/>
    </location>
</feature>
<keyword evidence="11" id="KW-1185">Reference proteome</keyword>
<dbReference type="Proteomes" id="UP000186406">
    <property type="component" value="Unassembled WGS sequence"/>
</dbReference>
<dbReference type="Pfam" id="PF00528">
    <property type="entry name" value="BPD_transp_1"/>
    <property type="match status" value="1"/>
</dbReference>
<evidence type="ECO:0000256" key="2">
    <source>
        <dbReference type="ARBA" id="ARBA00022448"/>
    </source>
</evidence>
<evidence type="ECO:0000256" key="3">
    <source>
        <dbReference type="ARBA" id="ARBA00022475"/>
    </source>
</evidence>
<keyword evidence="6 7" id="KW-0472">Membrane</keyword>
<evidence type="ECO:0000256" key="7">
    <source>
        <dbReference type="RuleBase" id="RU363032"/>
    </source>
</evidence>
<feature type="region of interest" description="Disordered" evidence="8">
    <location>
        <begin position="1"/>
        <end position="20"/>
    </location>
</feature>
<name>A0A1M7Z9Z7_9HYPH</name>
<dbReference type="GO" id="GO:0055085">
    <property type="term" value="P:transmembrane transport"/>
    <property type="evidence" value="ECO:0007669"/>
    <property type="project" value="InterPro"/>
</dbReference>
<dbReference type="STRING" id="1123029.SAMN02745172_00881"/>
<dbReference type="InterPro" id="IPR035906">
    <property type="entry name" value="MetI-like_sf"/>
</dbReference>
<evidence type="ECO:0000256" key="6">
    <source>
        <dbReference type="ARBA" id="ARBA00023136"/>
    </source>
</evidence>
<dbReference type="PROSITE" id="PS50928">
    <property type="entry name" value="ABC_TM1"/>
    <property type="match status" value="1"/>
</dbReference>
<feature type="transmembrane region" description="Helical" evidence="7">
    <location>
        <begin position="36"/>
        <end position="59"/>
    </location>
</feature>
<evidence type="ECO:0000256" key="4">
    <source>
        <dbReference type="ARBA" id="ARBA00022692"/>
    </source>
</evidence>
<evidence type="ECO:0000313" key="10">
    <source>
        <dbReference type="EMBL" id="SHO61748.1"/>
    </source>
</evidence>
<keyword evidence="2 7" id="KW-0813">Transport</keyword>
<organism evidence="10 11">
    <name type="scientific">Pseudoxanthobacter soli DSM 19599</name>
    <dbReference type="NCBI Taxonomy" id="1123029"/>
    <lineage>
        <taxon>Bacteria</taxon>
        <taxon>Pseudomonadati</taxon>
        <taxon>Pseudomonadota</taxon>
        <taxon>Alphaproteobacteria</taxon>
        <taxon>Hyphomicrobiales</taxon>
        <taxon>Segnochrobactraceae</taxon>
        <taxon>Pseudoxanthobacter</taxon>
    </lineage>
</organism>
<dbReference type="PANTHER" id="PTHR43005">
    <property type="entry name" value="BLR7065 PROTEIN"/>
    <property type="match status" value="1"/>
</dbReference>
<feature type="transmembrane region" description="Helical" evidence="7">
    <location>
        <begin position="131"/>
        <end position="151"/>
    </location>
</feature>
<dbReference type="AlphaFoldDB" id="A0A1M7Z9Z7"/>
<dbReference type="PANTHER" id="PTHR43005:SF1">
    <property type="entry name" value="SPERMIDINE_PUTRESCINE TRANSPORT SYSTEM PERMEASE PROTEIN"/>
    <property type="match status" value="1"/>
</dbReference>
<dbReference type="InterPro" id="IPR000515">
    <property type="entry name" value="MetI-like"/>
</dbReference>
<evidence type="ECO:0000313" key="11">
    <source>
        <dbReference type="Proteomes" id="UP000186406"/>
    </source>
</evidence>
<evidence type="ECO:0000256" key="5">
    <source>
        <dbReference type="ARBA" id="ARBA00022989"/>
    </source>
</evidence>
<comment type="similarity">
    <text evidence="7">Belongs to the binding-protein-dependent transport system permease family.</text>
</comment>
<reference evidence="10 11" key="1">
    <citation type="submission" date="2016-12" db="EMBL/GenBank/DDBJ databases">
        <authorList>
            <person name="Song W.-J."/>
            <person name="Kurnit D.M."/>
        </authorList>
    </citation>
    <scope>NUCLEOTIDE SEQUENCE [LARGE SCALE GENOMIC DNA]</scope>
    <source>
        <strain evidence="10 11">DSM 19599</strain>
    </source>
</reference>
<dbReference type="SUPFAM" id="SSF161098">
    <property type="entry name" value="MetI-like"/>
    <property type="match status" value="1"/>
</dbReference>
<keyword evidence="5 7" id="KW-1133">Transmembrane helix</keyword>
<dbReference type="CDD" id="cd06261">
    <property type="entry name" value="TM_PBP2"/>
    <property type="match status" value="1"/>
</dbReference>
<feature type="transmembrane region" description="Helical" evidence="7">
    <location>
        <begin position="181"/>
        <end position="204"/>
    </location>
</feature>
<protein>
    <submittedName>
        <fullName evidence="10">Multiple sugar transport system permease protein</fullName>
    </submittedName>
</protein>
<comment type="subcellular location">
    <subcellularLocation>
        <location evidence="1 7">Cell membrane</location>
        <topology evidence="1 7">Multi-pass membrane protein</topology>
    </subcellularLocation>
</comment>
<proteinExistence type="inferred from homology"/>